<keyword evidence="1" id="KW-0812">Transmembrane</keyword>
<dbReference type="Gene3D" id="3.90.550.50">
    <property type="match status" value="1"/>
</dbReference>
<name>A0A0D6ENN5_SPOSA</name>
<dbReference type="InterPro" id="IPR006740">
    <property type="entry name" value="DUF604"/>
</dbReference>
<gene>
    <name evidence="2" type="primary">SPOSA6832_02862</name>
</gene>
<sequence length="594" mass="67213">MIFRPSSPLPSKSPRPPLTSDYHALHSASPSFSSFLSRKQLSLFLVGFLAILTLLSFLSPISSPYSRFFRSASDFKLFSKRGLSPRLFRELDALDHRAFVLRPVEQPFARERSVEDEVPWSDTPLLPARGQSARTKVTKVSLGGGADAGGAGGVGLARLDDELVPEHAVEVLPRKVELTPGASGVDKHLPAAERLLFGLVTTVERAKYMSQLWELWMLPRWPADEGTPSCLILLSSDEKPSAIRELKHILEERGLPCGVRTSSYERYEIRVLNMVRSMRDYAEEIGKPIDWFIFNDEYGFLRLSCLLPKHLRLFFCSDTFWLDIRTLRRLLSKYDPSEKWLVGATTESQNQLESYGRMAFGGAGILASAPLLSAMYQIWPECYDRYKNAFGGDEMLTRCGALAKGVTKQTVTTEEKGLHQFDVPGDATGMLQSGIPIVNLHHFMDGSWVHLFGYGTYRTDMQQILLIRDAAAFLGGDNMFRRYVFGNGKWLFVNGFSITLFEEPLTKEDMPLMEHTWYDDYRLAFDDRPPVRERHDPEGLPAKQTFYIHIISPNSALFIYAQADSWDEHMTSSERVRLHVLYDGESPPEIGMGQ</sequence>
<dbReference type="Pfam" id="PF04646">
    <property type="entry name" value="DUF604"/>
    <property type="match status" value="1"/>
</dbReference>
<protein>
    <submittedName>
        <fullName evidence="2">SPOSA6832_02862-mRNA-1:cds</fullName>
    </submittedName>
</protein>
<proteinExistence type="predicted"/>
<dbReference type="Proteomes" id="UP000243876">
    <property type="component" value="Unassembled WGS sequence"/>
</dbReference>
<feature type="non-terminal residue" evidence="2">
    <location>
        <position position="1"/>
    </location>
</feature>
<reference evidence="3" key="1">
    <citation type="submission" date="2015-02" db="EMBL/GenBank/DDBJ databases">
        <authorList>
            <person name="Gon?alves P."/>
        </authorList>
    </citation>
    <scope>NUCLEOTIDE SEQUENCE [LARGE SCALE GENOMIC DNA]</scope>
</reference>
<accession>A0A0D6ENN5</accession>
<keyword evidence="1" id="KW-0472">Membrane</keyword>
<evidence type="ECO:0000256" key="1">
    <source>
        <dbReference type="SAM" id="Phobius"/>
    </source>
</evidence>
<keyword evidence="1" id="KW-1133">Transmembrane helix</keyword>
<dbReference type="EMBL" id="CENE01000012">
    <property type="protein sequence ID" value="CEQ41180.1"/>
    <property type="molecule type" value="Genomic_DNA"/>
</dbReference>
<evidence type="ECO:0000313" key="3">
    <source>
        <dbReference type="Proteomes" id="UP000243876"/>
    </source>
</evidence>
<evidence type="ECO:0000313" key="2">
    <source>
        <dbReference type="EMBL" id="CEQ41180.1"/>
    </source>
</evidence>
<dbReference type="AlphaFoldDB" id="A0A0D6ENN5"/>
<organism evidence="2 3">
    <name type="scientific">Sporidiobolus salmonicolor</name>
    <name type="common">Yeast-like fungus</name>
    <name type="synonym">Sporobolomyces salmonicolor</name>
    <dbReference type="NCBI Taxonomy" id="5005"/>
    <lineage>
        <taxon>Eukaryota</taxon>
        <taxon>Fungi</taxon>
        <taxon>Dikarya</taxon>
        <taxon>Basidiomycota</taxon>
        <taxon>Pucciniomycotina</taxon>
        <taxon>Microbotryomycetes</taxon>
        <taxon>Sporidiobolales</taxon>
        <taxon>Sporidiobolaceae</taxon>
        <taxon>Sporobolomyces</taxon>
    </lineage>
</organism>
<dbReference type="OrthoDB" id="2187549at2759"/>
<dbReference type="PANTHER" id="PTHR10811">
    <property type="entry name" value="FRINGE-RELATED"/>
    <property type="match status" value="1"/>
</dbReference>
<keyword evidence="3" id="KW-1185">Reference proteome</keyword>
<feature type="transmembrane region" description="Helical" evidence="1">
    <location>
        <begin position="41"/>
        <end position="61"/>
    </location>
</feature>